<dbReference type="EMBL" id="JAWDGP010007405">
    <property type="protein sequence ID" value="KAK3720474.1"/>
    <property type="molecule type" value="Genomic_DNA"/>
</dbReference>
<dbReference type="AlphaFoldDB" id="A0AAE0XX25"/>
<gene>
    <name evidence="1" type="ORF">RRG08_058362</name>
</gene>
<proteinExistence type="predicted"/>
<evidence type="ECO:0000313" key="1">
    <source>
        <dbReference type="EMBL" id="KAK3720474.1"/>
    </source>
</evidence>
<protein>
    <submittedName>
        <fullName evidence="1">Uncharacterized protein</fullName>
    </submittedName>
</protein>
<evidence type="ECO:0000313" key="2">
    <source>
        <dbReference type="Proteomes" id="UP001283361"/>
    </source>
</evidence>
<keyword evidence="2" id="KW-1185">Reference proteome</keyword>
<organism evidence="1 2">
    <name type="scientific">Elysia crispata</name>
    <name type="common">lettuce slug</name>
    <dbReference type="NCBI Taxonomy" id="231223"/>
    <lineage>
        <taxon>Eukaryota</taxon>
        <taxon>Metazoa</taxon>
        <taxon>Spiralia</taxon>
        <taxon>Lophotrochozoa</taxon>
        <taxon>Mollusca</taxon>
        <taxon>Gastropoda</taxon>
        <taxon>Heterobranchia</taxon>
        <taxon>Euthyneura</taxon>
        <taxon>Panpulmonata</taxon>
        <taxon>Sacoglossa</taxon>
        <taxon>Placobranchoidea</taxon>
        <taxon>Plakobranchidae</taxon>
        <taxon>Elysia</taxon>
    </lineage>
</organism>
<sequence>MGWDGGRGYCAIAKIVCRRDGVGWRVREFHRAKAPHHKKLVFDTCHIVHGERVPQSKGAPPQETGVCYLSYRTGVREFHRAKAPHHKKLVFVTCHIVQGSEFHRAKAPHHKKLVFDTCHIVHESSTEQRRPTTRNWCLILVISYMVREFHRAKAPHNKKLVFDTCHIVHGSESSTEQRRPTTRNWCLLLVISYLVREFHRAKAPHHKKLVFNTCHIVQGQSSTEQRRPTTRNWCLILVISYMVREFHRAKAPHHKKLVFDTCHIVLGERVPQSKGAPPQETGVCYLSYRTWSESSTEERRPTTRNWCLILVISYMFREFHRAKAPHHKKLVFVTCHIVHGQRVPQSKGAPPQETGV</sequence>
<reference evidence="1" key="1">
    <citation type="journal article" date="2023" name="G3 (Bethesda)">
        <title>A reference genome for the long-term kleptoplast-retaining sea slug Elysia crispata morphotype clarki.</title>
        <authorList>
            <person name="Eastman K.E."/>
            <person name="Pendleton A.L."/>
            <person name="Shaikh M.A."/>
            <person name="Suttiyut T."/>
            <person name="Ogas R."/>
            <person name="Tomko P."/>
            <person name="Gavelis G."/>
            <person name="Widhalm J.R."/>
            <person name="Wisecaver J.H."/>
        </authorList>
    </citation>
    <scope>NUCLEOTIDE SEQUENCE</scope>
    <source>
        <strain evidence="1">ECLA1</strain>
    </source>
</reference>
<comment type="caution">
    <text evidence="1">The sequence shown here is derived from an EMBL/GenBank/DDBJ whole genome shotgun (WGS) entry which is preliminary data.</text>
</comment>
<name>A0AAE0XX25_9GAST</name>
<accession>A0AAE0XX25</accession>
<dbReference type="Proteomes" id="UP001283361">
    <property type="component" value="Unassembled WGS sequence"/>
</dbReference>